<dbReference type="PROSITE" id="PS51186">
    <property type="entry name" value="GNAT"/>
    <property type="match status" value="1"/>
</dbReference>
<organism evidence="2 3">
    <name type="scientific">Haloferax marinum</name>
    <dbReference type="NCBI Taxonomy" id="2666143"/>
    <lineage>
        <taxon>Archaea</taxon>
        <taxon>Methanobacteriati</taxon>
        <taxon>Methanobacteriota</taxon>
        <taxon>Stenosarchaea group</taxon>
        <taxon>Halobacteria</taxon>
        <taxon>Halobacteriales</taxon>
        <taxon>Haloferacaceae</taxon>
        <taxon>Haloferax</taxon>
    </lineage>
</organism>
<dbReference type="AlphaFoldDB" id="A0A6A8G9Q4"/>
<dbReference type="Gene3D" id="3.40.630.30">
    <property type="match status" value="1"/>
</dbReference>
<evidence type="ECO:0000313" key="3">
    <source>
        <dbReference type="Proteomes" id="UP000443423"/>
    </source>
</evidence>
<gene>
    <name evidence="2" type="ORF">GJR99_12735</name>
</gene>
<feature type="domain" description="N-acetyltransferase" evidence="1">
    <location>
        <begin position="1"/>
        <end position="133"/>
    </location>
</feature>
<proteinExistence type="predicted"/>
<keyword evidence="3" id="KW-1185">Reference proteome</keyword>
<evidence type="ECO:0000313" key="2">
    <source>
        <dbReference type="EMBL" id="MRW97435.1"/>
    </source>
</evidence>
<dbReference type="Proteomes" id="UP000443423">
    <property type="component" value="Unassembled WGS sequence"/>
</dbReference>
<dbReference type="SUPFAM" id="SSF55729">
    <property type="entry name" value="Acyl-CoA N-acyltransferases (Nat)"/>
    <property type="match status" value="1"/>
</dbReference>
<dbReference type="GO" id="GO:0016747">
    <property type="term" value="F:acyltransferase activity, transferring groups other than amino-acyl groups"/>
    <property type="evidence" value="ECO:0007669"/>
    <property type="project" value="InterPro"/>
</dbReference>
<dbReference type="CDD" id="cd04301">
    <property type="entry name" value="NAT_SF"/>
    <property type="match status" value="1"/>
</dbReference>
<comment type="caution">
    <text evidence="2">The sequence shown here is derived from an EMBL/GenBank/DDBJ whole genome shotgun (WGS) entry which is preliminary data.</text>
</comment>
<keyword evidence="2" id="KW-0808">Transferase</keyword>
<accession>A0A6A8G9Q4</accession>
<dbReference type="InterPro" id="IPR000182">
    <property type="entry name" value="GNAT_dom"/>
</dbReference>
<dbReference type="EMBL" id="WKJQ01000001">
    <property type="protein sequence ID" value="MRW97435.1"/>
    <property type="molecule type" value="Genomic_DNA"/>
</dbReference>
<dbReference type="Pfam" id="PF00583">
    <property type="entry name" value="Acetyltransf_1"/>
    <property type="match status" value="1"/>
</dbReference>
<sequence length="135" mass="14520">MTVRVARPADETAIESMQSLVSHPSPELFDAWPAVGTLLVSVDDDDQPVGYVLGVGTHLAELAVSPDARREGRATALVEAYHDRHPGSSLTLLVHPENEGARACYDALGFRHDDRIGGAFDGEDAIRLVRSTDCV</sequence>
<name>A0A6A8G9Q4_9EURY</name>
<dbReference type="InterPro" id="IPR016181">
    <property type="entry name" value="Acyl_CoA_acyltransferase"/>
</dbReference>
<protein>
    <submittedName>
        <fullName evidence="2">GNAT family N-acetyltransferase</fullName>
    </submittedName>
</protein>
<evidence type="ECO:0000259" key="1">
    <source>
        <dbReference type="PROSITE" id="PS51186"/>
    </source>
</evidence>
<reference evidence="2 3" key="1">
    <citation type="submission" date="2019-11" db="EMBL/GenBank/DDBJ databases">
        <title>Whole genome sequence of Haloferax sp. MBLA0078.</title>
        <authorList>
            <person name="Seo M.-J."/>
            <person name="Cho E.-S."/>
        </authorList>
    </citation>
    <scope>NUCLEOTIDE SEQUENCE [LARGE SCALE GENOMIC DNA]</scope>
    <source>
        <strain evidence="2 3">MBLA0078</strain>
    </source>
</reference>